<dbReference type="Gene3D" id="1.20.1050.140">
    <property type="match status" value="1"/>
</dbReference>
<dbReference type="InterPro" id="IPR004017">
    <property type="entry name" value="Cys_rich_dom"/>
</dbReference>
<organism evidence="4">
    <name type="scientific">mine drainage metagenome</name>
    <dbReference type="NCBI Taxonomy" id="410659"/>
    <lineage>
        <taxon>unclassified sequences</taxon>
        <taxon>metagenomes</taxon>
        <taxon>ecological metagenomes</taxon>
    </lineage>
</organism>
<dbReference type="AlphaFoldDB" id="T0YB85"/>
<reference evidence="4" key="1">
    <citation type="submission" date="2013-08" db="EMBL/GenBank/DDBJ databases">
        <authorList>
            <person name="Mendez C."/>
            <person name="Richter M."/>
            <person name="Ferrer M."/>
            <person name="Sanchez J."/>
        </authorList>
    </citation>
    <scope>NUCLEOTIDE SEQUENCE</scope>
</reference>
<name>T0YB85_9ZZZZ</name>
<evidence type="ECO:0000256" key="1">
    <source>
        <dbReference type="ARBA" id="ARBA00023002"/>
    </source>
</evidence>
<dbReference type="InterPro" id="IPR051278">
    <property type="entry name" value="HdrB/HdrD_reductase"/>
</dbReference>
<feature type="compositionally biased region" description="Low complexity" evidence="2">
    <location>
        <begin position="268"/>
        <end position="287"/>
    </location>
</feature>
<sequence length="340" mass="37665">MEHLEEVERIYETLDHRRPRREARLLSRPRVAQESGKELDLATRYVCRALDIELAEFPSFSCCGSGFVDEANEVLNVAINIRNLAIAERAGLDLLTICSTCQGMLSLANLRYRDPKIRERVDAALRPLGIEYRGTVKVKHLLRVLTEDVGVARLREKVVRPLGSVKIGAFYGCHLLRPANELDWESAEEPHAFEDLLRAVGATPVDYRGRVMCCGFPIQFVKPTTASRIAGRQIEDAKAHGADAMATPCPLCHISLDAYQNRAEQAVGTPSTCRSSTCRRSSGSPSGRRPRISASPGTWSRSRRPSPRWAPRPPRGSAPGRGPIASRHRPPRTFARVGDG</sequence>
<feature type="region of interest" description="Disordered" evidence="2">
    <location>
        <begin position="266"/>
        <end position="340"/>
    </location>
</feature>
<keyword evidence="1" id="KW-0560">Oxidoreductase</keyword>
<dbReference type="EMBL" id="AUZY01012334">
    <property type="protein sequence ID" value="EQD30383.1"/>
    <property type="molecule type" value="Genomic_DNA"/>
</dbReference>
<dbReference type="PANTHER" id="PTHR42947">
    <property type="entry name" value="COB--COM HETERODISULFIDE REDUCTASE SUBUNIT B 1"/>
    <property type="match status" value="1"/>
</dbReference>
<dbReference type="Pfam" id="PF02754">
    <property type="entry name" value="CCG"/>
    <property type="match status" value="2"/>
</dbReference>
<feature type="domain" description="Cysteine-rich" evidence="3">
    <location>
        <begin position="36"/>
        <end position="105"/>
    </location>
</feature>
<reference evidence="4" key="2">
    <citation type="journal article" date="2014" name="ISME J.">
        <title>Microbial stratification in low pH oxic and suboxic macroscopic growths along an acid mine drainage.</title>
        <authorList>
            <person name="Mendez-Garcia C."/>
            <person name="Mesa V."/>
            <person name="Sprenger R.R."/>
            <person name="Richter M."/>
            <person name="Diez M.S."/>
            <person name="Solano J."/>
            <person name="Bargiela R."/>
            <person name="Golyshina O.V."/>
            <person name="Manteca A."/>
            <person name="Ramos J.L."/>
            <person name="Gallego J.R."/>
            <person name="Llorente I."/>
            <person name="Martins Dos Santos V.A."/>
            <person name="Jensen O.N."/>
            <person name="Pelaez A.I."/>
            <person name="Sanchez J."/>
            <person name="Ferrer M."/>
        </authorList>
    </citation>
    <scope>NUCLEOTIDE SEQUENCE</scope>
</reference>
<gene>
    <name evidence="4" type="ORF">B1B_18431</name>
</gene>
<feature type="domain" description="Cysteine-rich" evidence="3">
    <location>
        <begin position="169"/>
        <end position="257"/>
    </location>
</feature>
<dbReference type="PANTHER" id="PTHR42947:SF1">
    <property type="entry name" value="COB--COM HETERODISULFIDE REDUCTASE SUBUNIT B 1"/>
    <property type="match status" value="1"/>
</dbReference>
<comment type="caution">
    <text evidence="4">The sequence shown here is derived from an EMBL/GenBank/DDBJ whole genome shotgun (WGS) entry which is preliminary data.</text>
</comment>
<dbReference type="GO" id="GO:0016491">
    <property type="term" value="F:oxidoreductase activity"/>
    <property type="evidence" value="ECO:0007669"/>
    <property type="project" value="UniProtKB-KW"/>
</dbReference>
<proteinExistence type="predicted"/>
<accession>T0YB85</accession>
<evidence type="ECO:0000313" key="4">
    <source>
        <dbReference type="EMBL" id="EQD30383.1"/>
    </source>
</evidence>
<protein>
    <submittedName>
        <fullName evidence="4">CoB--CoM heterodisulfide reductase subunit B</fullName>
    </submittedName>
</protein>
<feature type="non-terminal residue" evidence="4">
    <location>
        <position position="340"/>
    </location>
</feature>
<evidence type="ECO:0000259" key="3">
    <source>
        <dbReference type="Pfam" id="PF02754"/>
    </source>
</evidence>
<evidence type="ECO:0000256" key="2">
    <source>
        <dbReference type="SAM" id="MobiDB-lite"/>
    </source>
</evidence>